<organism evidence="2 3">
    <name type="scientific">Zizania palustris</name>
    <name type="common">Northern wild rice</name>
    <dbReference type="NCBI Taxonomy" id="103762"/>
    <lineage>
        <taxon>Eukaryota</taxon>
        <taxon>Viridiplantae</taxon>
        <taxon>Streptophyta</taxon>
        <taxon>Embryophyta</taxon>
        <taxon>Tracheophyta</taxon>
        <taxon>Spermatophyta</taxon>
        <taxon>Magnoliopsida</taxon>
        <taxon>Liliopsida</taxon>
        <taxon>Poales</taxon>
        <taxon>Poaceae</taxon>
        <taxon>BOP clade</taxon>
        <taxon>Oryzoideae</taxon>
        <taxon>Oryzeae</taxon>
        <taxon>Zizaniinae</taxon>
        <taxon>Zizania</taxon>
    </lineage>
</organism>
<protein>
    <submittedName>
        <fullName evidence="2">Uncharacterized protein</fullName>
    </submittedName>
</protein>
<reference evidence="2" key="2">
    <citation type="submission" date="2021-02" db="EMBL/GenBank/DDBJ databases">
        <authorList>
            <person name="Kimball J.A."/>
            <person name="Haas M.W."/>
            <person name="Macchietto M."/>
            <person name="Kono T."/>
            <person name="Duquette J."/>
            <person name="Shao M."/>
        </authorList>
    </citation>
    <scope>NUCLEOTIDE SEQUENCE</scope>
    <source>
        <tissue evidence="2">Fresh leaf tissue</tissue>
    </source>
</reference>
<evidence type="ECO:0000256" key="1">
    <source>
        <dbReference type="SAM" id="MobiDB-lite"/>
    </source>
</evidence>
<dbReference type="OrthoDB" id="667728at2759"/>
<dbReference type="EMBL" id="JAAALK010000079">
    <property type="protein sequence ID" value="KAG8096523.1"/>
    <property type="molecule type" value="Genomic_DNA"/>
</dbReference>
<gene>
    <name evidence="2" type="ORF">GUJ93_ZPchr0013g37659</name>
</gene>
<evidence type="ECO:0000313" key="3">
    <source>
        <dbReference type="Proteomes" id="UP000729402"/>
    </source>
</evidence>
<sequence>MEDCPQILRGYQEGVENNAENATKQTHFGQGNSASPAEIEERKCLEEKRYWTRLEMQTTLALSTDADETICKLAAAARRTMQERDELRNQGKILLSELQARNAHMMLAGTAYPKPARPDAFAIHSYNRALLPNPTQAKPVAGMYQGPDSQAGCSYRFATASNSFGHKNTAACSLSTSPAVPCSHDLTCSSQDDPFDPDMFLVDPSESQQDFARATSSSDLGENKWCI</sequence>
<name>A0A8J6C120_ZIZPA</name>
<accession>A0A8J6C120</accession>
<comment type="caution">
    <text evidence="2">The sequence shown here is derived from an EMBL/GenBank/DDBJ whole genome shotgun (WGS) entry which is preliminary data.</text>
</comment>
<feature type="compositionally biased region" description="Polar residues" evidence="1">
    <location>
        <begin position="206"/>
        <end position="220"/>
    </location>
</feature>
<dbReference type="AlphaFoldDB" id="A0A8J6C120"/>
<reference evidence="2" key="1">
    <citation type="journal article" date="2021" name="bioRxiv">
        <title>Whole Genome Assembly and Annotation of Northern Wild Rice, Zizania palustris L., Supports a Whole Genome Duplication in the Zizania Genus.</title>
        <authorList>
            <person name="Haas M."/>
            <person name="Kono T."/>
            <person name="Macchietto M."/>
            <person name="Millas R."/>
            <person name="McGilp L."/>
            <person name="Shao M."/>
            <person name="Duquette J."/>
            <person name="Hirsch C.N."/>
            <person name="Kimball J."/>
        </authorList>
    </citation>
    <scope>NUCLEOTIDE SEQUENCE</scope>
    <source>
        <tissue evidence="2">Fresh leaf tissue</tissue>
    </source>
</reference>
<evidence type="ECO:0000313" key="2">
    <source>
        <dbReference type="EMBL" id="KAG8096523.1"/>
    </source>
</evidence>
<dbReference type="Proteomes" id="UP000729402">
    <property type="component" value="Unassembled WGS sequence"/>
</dbReference>
<keyword evidence="3" id="KW-1185">Reference proteome</keyword>
<feature type="region of interest" description="Disordered" evidence="1">
    <location>
        <begin position="206"/>
        <end position="227"/>
    </location>
</feature>
<proteinExistence type="predicted"/>